<protein>
    <submittedName>
        <fullName evidence="2">Uncharacterized protein</fullName>
    </submittedName>
</protein>
<feature type="transmembrane region" description="Helical" evidence="1">
    <location>
        <begin position="42"/>
        <end position="61"/>
    </location>
</feature>
<comment type="caution">
    <text evidence="2">The sequence shown here is derived from an EMBL/GenBank/DDBJ whole genome shotgun (WGS) entry which is preliminary data.</text>
</comment>
<sequence>MTESNNKFNIKKILWYLVFAAIFAFIIPIIFQILNASDVTKIEFIIFGFDMIFSVLIGLYAGSHHDSWIPLLFFPVMFFVTAKSFFLGPLRFVAVIYLAASLLAYGAKK</sequence>
<evidence type="ECO:0000313" key="3">
    <source>
        <dbReference type="Proteomes" id="UP000823963"/>
    </source>
</evidence>
<evidence type="ECO:0000313" key="2">
    <source>
        <dbReference type="EMBL" id="HIX01832.1"/>
    </source>
</evidence>
<gene>
    <name evidence="2" type="ORF">H9861_03660</name>
</gene>
<feature type="transmembrane region" description="Helical" evidence="1">
    <location>
        <begin position="13"/>
        <end position="36"/>
    </location>
</feature>
<reference evidence="2" key="2">
    <citation type="submission" date="2021-04" db="EMBL/GenBank/DDBJ databases">
        <authorList>
            <person name="Gilroy R."/>
        </authorList>
    </citation>
    <scope>NUCLEOTIDE SEQUENCE</scope>
    <source>
        <strain evidence="2">6627</strain>
    </source>
</reference>
<evidence type="ECO:0000256" key="1">
    <source>
        <dbReference type="SAM" id="Phobius"/>
    </source>
</evidence>
<feature type="transmembrane region" description="Helical" evidence="1">
    <location>
        <begin position="92"/>
        <end position="107"/>
    </location>
</feature>
<keyword evidence="1" id="KW-0472">Membrane</keyword>
<dbReference type="EMBL" id="DXFP01000029">
    <property type="protein sequence ID" value="HIX01832.1"/>
    <property type="molecule type" value="Genomic_DNA"/>
</dbReference>
<accession>A0A9D1UWW1</accession>
<reference evidence="2" key="1">
    <citation type="journal article" date="2021" name="PeerJ">
        <title>Extensive microbial diversity within the chicken gut microbiome revealed by metagenomics and culture.</title>
        <authorList>
            <person name="Gilroy R."/>
            <person name="Ravi A."/>
            <person name="Getino M."/>
            <person name="Pursley I."/>
            <person name="Horton D.L."/>
            <person name="Alikhan N.F."/>
            <person name="Baker D."/>
            <person name="Gharbi K."/>
            <person name="Hall N."/>
            <person name="Watson M."/>
            <person name="Adriaenssens E.M."/>
            <person name="Foster-Nyarko E."/>
            <person name="Jarju S."/>
            <person name="Secka A."/>
            <person name="Antonio M."/>
            <person name="Oren A."/>
            <person name="Chaudhuri R.R."/>
            <person name="La Ragione R."/>
            <person name="Hildebrand F."/>
            <person name="Pallen M.J."/>
        </authorList>
    </citation>
    <scope>NUCLEOTIDE SEQUENCE</scope>
    <source>
        <strain evidence="2">6627</strain>
    </source>
</reference>
<keyword evidence="1" id="KW-1133">Transmembrane helix</keyword>
<name>A0A9D1UWW1_9LACO</name>
<keyword evidence="1" id="KW-0812">Transmembrane</keyword>
<dbReference type="AlphaFoldDB" id="A0A9D1UWW1"/>
<proteinExistence type="predicted"/>
<organism evidence="2 3">
    <name type="scientific">Candidatus Ligilactobacillus excrementigallinarum</name>
    <dbReference type="NCBI Taxonomy" id="2838641"/>
    <lineage>
        <taxon>Bacteria</taxon>
        <taxon>Bacillati</taxon>
        <taxon>Bacillota</taxon>
        <taxon>Bacilli</taxon>
        <taxon>Lactobacillales</taxon>
        <taxon>Lactobacillaceae</taxon>
        <taxon>Ligilactobacillus</taxon>
    </lineage>
</organism>
<dbReference type="Proteomes" id="UP000823963">
    <property type="component" value="Unassembled WGS sequence"/>
</dbReference>